<dbReference type="AlphaFoldDB" id="A0A917LG62"/>
<comment type="caution">
    <text evidence="4">The sequence shown here is derived from an EMBL/GenBank/DDBJ whole genome shotgun (WGS) entry which is preliminary data.</text>
</comment>
<dbReference type="SUPFAM" id="SSF109604">
    <property type="entry name" value="HD-domain/PDEase-like"/>
    <property type="match status" value="1"/>
</dbReference>
<organism evidence="4 5">
    <name type="scientific">Lysinibacillus alkalisoli</name>
    <dbReference type="NCBI Taxonomy" id="1911548"/>
    <lineage>
        <taxon>Bacteria</taxon>
        <taxon>Bacillati</taxon>
        <taxon>Bacillota</taxon>
        <taxon>Bacilli</taxon>
        <taxon>Bacillales</taxon>
        <taxon>Bacillaceae</taxon>
        <taxon>Lysinibacillus</taxon>
    </lineage>
</organism>
<sequence>MHQIKTAIIDIGSNTMRLVIYKYDRHEGLHEIGNMKVVARLRTYILPTGEMTEEGIALLEDTLRDFLIMLDDFGVSDVRAAATAAIRQASNRDEIITRIHRNLQLDIELLSEQQEAYFGFVGVAYSLATPSAVTIDIGGGSTEITLFKDKEIVHAKSFPFGTVSLKQMFVKGEVLSNYEQQQLAAFVKDQFAQIDWITGVGLPVVGIGGSARNIAQVHQQRINYDLPGVHGYEMSAEDLRQLNYFLGDLTFGELKQLDGLSSDRADIILPALTVFRILLEIVGTTTFQLTKKGLREGLVMDRILQEDAQAFSKDHVFETHAKQLAAEYNRSEEELQYLTHITEQMYEECCRLSLFSYDEQDRKLLLKAAKVYGIGEYIELSSASQHTFYLIANQSIDGLNHKDRIRVALLASYKNKDYFAHFIEPFEAWFTDEELHKLRDLGALLKFVYAFNVSKRRVVDTFTMHKEEGHVCLTVQLNKHAAAEKYQARRHQKHLERVIKENIIIHFNEEGLAQ</sequence>
<dbReference type="InterPro" id="IPR050273">
    <property type="entry name" value="GppA/Ppx_hydrolase"/>
</dbReference>
<evidence type="ECO:0000259" key="2">
    <source>
        <dbReference type="Pfam" id="PF02541"/>
    </source>
</evidence>
<dbReference type="GO" id="GO:0006357">
    <property type="term" value="P:regulation of transcription by RNA polymerase II"/>
    <property type="evidence" value="ECO:0007669"/>
    <property type="project" value="TreeGrafter"/>
</dbReference>
<dbReference type="InterPro" id="IPR003695">
    <property type="entry name" value="Ppx_GppA_N"/>
</dbReference>
<dbReference type="SUPFAM" id="SSF53067">
    <property type="entry name" value="Actin-like ATPase domain"/>
    <property type="match status" value="2"/>
</dbReference>
<dbReference type="InterPro" id="IPR043129">
    <property type="entry name" value="ATPase_NBD"/>
</dbReference>
<gene>
    <name evidence="4" type="ORF">GCM10007425_13480</name>
</gene>
<dbReference type="Gene3D" id="1.10.3210.10">
    <property type="entry name" value="Hypothetical protein af1432"/>
    <property type="match status" value="1"/>
</dbReference>
<evidence type="ECO:0000256" key="1">
    <source>
        <dbReference type="ARBA" id="ARBA00007125"/>
    </source>
</evidence>
<evidence type="ECO:0000313" key="5">
    <source>
        <dbReference type="Proteomes" id="UP000616608"/>
    </source>
</evidence>
<proteinExistence type="inferred from homology"/>
<reference evidence="4" key="2">
    <citation type="submission" date="2020-09" db="EMBL/GenBank/DDBJ databases">
        <authorList>
            <person name="Sun Q."/>
            <person name="Zhou Y."/>
        </authorList>
    </citation>
    <scope>NUCLEOTIDE SEQUENCE</scope>
    <source>
        <strain evidence="4">CGMCC 1.15760</strain>
    </source>
</reference>
<comment type="similarity">
    <text evidence="1">Belongs to the GppA/Ppx family.</text>
</comment>
<dbReference type="EMBL" id="BMJT01000004">
    <property type="protein sequence ID" value="GGG20385.1"/>
    <property type="molecule type" value="Genomic_DNA"/>
</dbReference>
<dbReference type="CDD" id="cd24052">
    <property type="entry name" value="ASKHA_NBD_HpPPX-GppA-like"/>
    <property type="match status" value="1"/>
</dbReference>
<protein>
    <submittedName>
        <fullName evidence="4">Exopolyphosphatase</fullName>
    </submittedName>
</protein>
<dbReference type="PANTHER" id="PTHR30005">
    <property type="entry name" value="EXOPOLYPHOSPHATASE"/>
    <property type="match status" value="1"/>
</dbReference>
<dbReference type="Pfam" id="PF02541">
    <property type="entry name" value="Ppx-GppA"/>
    <property type="match status" value="1"/>
</dbReference>
<reference evidence="4" key="1">
    <citation type="journal article" date="2014" name="Int. J. Syst. Evol. Microbiol.">
        <title>Complete genome sequence of Corynebacterium casei LMG S-19264T (=DSM 44701T), isolated from a smear-ripened cheese.</title>
        <authorList>
            <consortium name="US DOE Joint Genome Institute (JGI-PGF)"/>
            <person name="Walter F."/>
            <person name="Albersmeier A."/>
            <person name="Kalinowski J."/>
            <person name="Ruckert C."/>
        </authorList>
    </citation>
    <scope>NUCLEOTIDE SEQUENCE</scope>
    <source>
        <strain evidence="4">CGMCC 1.15760</strain>
    </source>
</reference>
<dbReference type="Proteomes" id="UP000616608">
    <property type="component" value="Unassembled WGS sequence"/>
</dbReference>
<dbReference type="PANTHER" id="PTHR30005:SF0">
    <property type="entry name" value="RETROGRADE REGULATION PROTEIN 2"/>
    <property type="match status" value="1"/>
</dbReference>
<dbReference type="Gene3D" id="3.30.420.40">
    <property type="match status" value="1"/>
</dbReference>
<accession>A0A917LG62</accession>
<dbReference type="RefSeq" id="WP_188614271.1">
    <property type="nucleotide sequence ID" value="NZ_BMJT01000004.1"/>
</dbReference>
<evidence type="ECO:0000259" key="3">
    <source>
        <dbReference type="Pfam" id="PF21447"/>
    </source>
</evidence>
<dbReference type="Pfam" id="PF21447">
    <property type="entry name" value="Ppx-GppA_III"/>
    <property type="match status" value="1"/>
</dbReference>
<dbReference type="InterPro" id="IPR048950">
    <property type="entry name" value="Ppx_GppA_C"/>
</dbReference>
<keyword evidence="5" id="KW-1185">Reference proteome</keyword>
<dbReference type="Gene3D" id="3.30.420.150">
    <property type="entry name" value="Exopolyphosphatase. Domain 2"/>
    <property type="match status" value="1"/>
</dbReference>
<name>A0A917LG62_9BACI</name>
<feature type="domain" description="Ppx/GppA phosphatase N-terminal" evidence="2">
    <location>
        <begin position="19"/>
        <end position="305"/>
    </location>
</feature>
<feature type="domain" description="Ppx/GppA phosphatase C-terminal" evidence="3">
    <location>
        <begin position="321"/>
        <end position="477"/>
    </location>
</feature>
<evidence type="ECO:0000313" key="4">
    <source>
        <dbReference type="EMBL" id="GGG20385.1"/>
    </source>
</evidence>